<keyword evidence="10" id="KW-0325">Glycoprotein</keyword>
<reference evidence="14" key="1">
    <citation type="submission" date="2021-01" db="EMBL/GenBank/DDBJ databases">
        <authorList>
            <person name="Corre E."/>
            <person name="Pelletier E."/>
            <person name="Niang G."/>
            <person name="Scheremetjew M."/>
            <person name="Finn R."/>
            <person name="Kale V."/>
            <person name="Holt S."/>
            <person name="Cochrane G."/>
            <person name="Meng A."/>
            <person name="Brown T."/>
            <person name="Cohen L."/>
        </authorList>
    </citation>
    <scope>NUCLEOTIDE SEQUENCE</scope>
    <source>
        <strain evidence="14">RCC1693</strain>
    </source>
</reference>
<sequence length="566" mass="60566">MSSPSPTPSPTPWATTPYEPTSAVDQFHGLLRMRVAGVFTGAKSFPVDDPADTDYYASVAATAFIPLGVVLIFMIPFYWTFLCCRNGCCHDTFYRRFGCMCCSSAKGEGCLRNGHPKGHPLLARGVLLVSFCLVIGLNVGIDNVRLEVSELLLKVSELLDGVSDMMSDLNDYALDMNVTAGKISSYASALDCADDYSDQTESISDASGTIAEYAVLISDSIGTLPRELGKMSDNIAENGDTYVNYAGLALAALGVLYAVLGLLGTLCFEGKQNPVRCATGWLATTNAFGVLMLIIIALLLAAELTAGLVLGDFCAADVGPSNAFVAIMQSQQDDDNNEGVELIDFYATCQGTNPMTKYLDAQQAAVTNMTDILDEYKDLFIHENMCCDSSYDTNNISPDTVAASCTFYSASNPSACTTDSVCDYNGGTNNGGCVAAGGCLNASYTGIVNEINYLALDDDGPLVGFFGEFECAEINPKVAKLINEIVCDSLVESLWWMVAVHISVLILMYIVMCLSSFARQAIYESTLDKDQEAEDVKENYANPAAHNEGAGIEVQQQALPALPLPK</sequence>
<evidence type="ECO:0000256" key="13">
    <source>
        <dbReference type="SAM" id="Phobius"/>
    </source>
</evidence>
<proteinExistence type="inferred from homology"/>
<evidence type="ECO:0000256" key="2">
    <source>
        <dbReference type="ARBA" id="ARBA00009849"/>
    </source>
</evidence>
<comment type="similarity">
    <text evidence="2">Belongs to the tweety family.</text>
</comment>
<evidence type="ECO:0000256" key="6">
    <source>
        <dbReference type="ARBA" id="ARBA00022989"/>
    </source>
</evidence>
<keyword evidence="11" id="KW-0868">Chloride</keyword>
<evidence type="ECO:0000256" key="5">
    <source>
        <dbReference type="ARBA" id="ARBA00022692"/>
    </source>
</evidence>
<organism evidence="14">
    <name type="scientific">Florenciella parvula</name>
    <dbReference type="NCBI Taxonomy" id="236787"/>
    <lineage>
        <taxon>Eukaryota</taxon>
        <taxon>Sar</taxon>
        <taxon>Stramenopiles</taxon>
        <taxon>Ochrophyta</taxon>
        <taxon>Dictyochophyceae</taxon>
        <taxon>Florenciellales</taxon>
        <taxon>Florenciella</taxon>
    </lineage>
</organism>
<evidence type="ECO:0000256" key="3">
    <source>
        <dbReference type="ARBA" id="ARBA00022448"/>
    </source>
</evidence>
<accession>A0A7S2D328</accession>
<evidence type="ECO:0000256" key="1">
    <source>
        <dbReference type="ARBA" id="ARBA00004651"/>
    </source>
</evidence>
<dbReference type="GO" id="GO:0034707">
    <property type="term" value="C:chloride channel complex"/>
    <property type="evidence" value="ECO:0007669"/>
    <property type="project" value="UniProtKB-KW"/>
</dbReference>
<dbReference type="EMBL" id="HBGT01028304">
    <property type="protein sequence ID" value="CAD9440972.1"/>
    <property type="molecule type" value="Transcribed_RNA"/>
</dbReference>
<name>A0A7S2D328_9STRA</name>
<evidence type="ECO:0000256" key="12">
    <source>
        <dbReference type="ARBA" id="ARBA00023303"/>
    </source>
</evidence>
<keyword evidence="9" id="KW-0869">Chloride channel</keyword>
<evidence type="ECO:0000256" key="11">
    <source>
        <dbReference type="ARBA" id="ARBA00023214"/>
    </source>
</evidence>
<keyword evidence="4" id="KW-1003">Cell membrane</keyword>
<dbReference type="PANTHER" id="PTHR12424:SF8">
    <property type="entry name" value="PROTEIN TWEETY"/>
    <property type="match status" value="1"/>
</dbReference>
<dbReference type="GO" id="GO:0005229">
    <property type="term" value="F:intracellularly calcium-gated chloride channel activity"/>
    <property type="evidence" value="ECO:0007669"/>
    <property type="project" value="TreeGrafter"/>
</dbReference>
<feature type="transmembrane region" description="Helical" evidence="13">
    <location>
        <begin position="494"/>
        <end position="514"/>
    </location>
</feature>
<protein>
    <submittedName>
        <fullName evidence="14">Uncharacterized protein</fullName>
    </submittedName>
</protein>
<gene>
    <name evidence="14" type="ORF">FPAR1323_LOCUS14757</name>
</gene>
<keyword evidence="3" id="KW-0813">Transport</keyword>
<feature type="transmembrane region" description="Helical" evidence="13">
    <location>
        <begin position="245"/>
        <end position="268"/>
    </location>
</feature>
<feature type="transmembrane region" description="Helical" evidence="13">
    <location>
        <begin position="280"/>
        <end position="302"/>
    </location>
</feature>
<dbReference type="AlphaFoldDB" id="A0A7S2D328"/>
<feature type="transmembrane region" description="Helical" evidence="13">
    <location>
        <begin position="55"/>
        <end position="79"/>
    </location>
</feature>
<keyword evidence="7" id="KW-0406">Ion transport</keyword>
<dbReference type="Pfam" id="PF04906">
    <property type="entry name" value="Tweety"/>
    <property type="match status" value="1"/>
</dbReference>
<dbReference type="GO" id="GO:0072320">
    <property type="term" value="F:volume-sensitive chloride channel activity"/>
    <property type="evidence" value="ECO:0007669"/>
    <property type="project" value="TreeGrafter"/>
</dbReference>
<keyword evidence="8 13" id="KW-0472">Membrane</keyword>
<feature type="transmembrane region" description="Helical" evidence="13">
    <location>
        <begin position="121"/>
        <end position="141"/>
    </location>
</feature>
<keyword evidence="6 13" id="KW-1133">Transmembrane helix</keyword>
<evidence type="ECO:0000256" key="4">
    <source>
        <dbReference type="ARBA" id="ARBA00022475"/>
    </source>
</evidence>
<dbReference type="GO" id="GO:0005886">
    <property type="term" value="C:plasma membrane"/>
    <property type="evidence" value="ECO:0007669"/>
    <property type="project" value="UniProtKB-SubCell"/>
</dbReference>
<evidence type="ECO:0000256" key="8">
    <source>
        <dbReference type="ARBA" id="ARBA00023136"/>
    </source>
</evidence>
<dbReference type="InterPro" id="IPR006990">
    <property type="entry name" value="Tweety"/>
</dbReference>
<comment type="subcellular location">
    <subcellularLocation>
        <location evidence="1">Cell membrane</location>
        <topology evidence="1">Multi-pass membrane protein</topology>
    </subcellularLocation>
</comment>
<keyword evidence="12" id="KW-0407">Ion channel</keyword>
<evidence type="ECO:0000256" key="10">
    <source>
        <dbReference type="ARBA" id="ARBA00023180"/>
    </source>
</evidence>
<keyword evidence="5 13" id="KW-0812">Transmembrane</keyword>
<evidence type="ECO:0000256" key="9">
    <source>
        <dbReference type="ARBA" id="ARBA00023173"/>
    </source>
</evidence>
<dbReference type="PANTHER" id="PTHR12424">
    <property type="entry name" value="TWEETY-RELATED"/>
    <property type="match status" value="1"/>
</dbReference>
<evidence type="ECO:0000313" key="14">
    <source>
        <dbReference type="EMBL" id="CAD9440972.1"/>
    </source>
</evidence>
<evidence type="ECO:0000256" key="7">
    <source>
        <dbReference type="ARBA" id="ARBA00023065"/>
    </source>
</evidence>